<keyword evidence="6" id="KW-1185">Reference proteome</keyword>
<name>A0A1H8B045_9FIRM</name>
<evidence type="ECO:0000313" key="6">
    <source>
        <dbReference type="Proteomes" id="UP000199158"/>
    </source>
</evidence>
<dbReference type="EMBL" id="FOCG01000001">
    <property type="protein sequence ID" value="SEM75418.1"/>
    <property type="molecule type" value="Genomic_DNA"/>
</dbReference>
<dbReference type="PANTHER" id="PTHR10963">
    <property type="entry name" value="GLYCOSYL HYDROLASE-RELATED"/>
    <property type="match status" value="1"/>
</dbReference>
<evidence type="ECO:0000256" key="3">
    <source>
        <dbReference type="SAM" id="SignalP"/>
    </source>
</evidence>
<dbReference type="AlphaFoldDB" id="A0A1H8B045"/>
<sequence>MKTSIFWKKLLTSTLCISIIASIGSGTTVYAADYPANPPDKAEWQLDFADEFDGPELDKTKFTDNYLTHWTTLEQSKANYTFENGNLVLKIDKDQGGWRPGTVQMISSIATGMRDGLHRFGNDVEMVDHHRANTNYETKYGYFELRARIQGGPGMHCAWWMVGNQDNANEVTEIDIFEILGKECGANRSKVNVSVHPWADPASREQSLNYYANADLSNEFHVYGFEWDETGMKFYFDNQLVKQTSQTPNYKMTTLLGIYEAPNSWTGIPDPNALYPKKFEIDYFRAYKRPAMIEQERTPAAGENLAPYAVKGSDKSWDWNNPPSNAGDNNAYTCMQSKDNVTFPQYIYFDWKDGQDFDTVALKSWYAQGQAPTNWDVEVSADGETNWSTVASSGDMTWNTNTVDIESKVLAFSKVTGQKAMRLKINSANTAWKHFAINEVIVKDSSTPCVGTNIANEAIPIMNSADAGFLTDNNLGKATQSKDNLAMPQYITLSWATPVSFDRVKMHCWYAQSQAPTNVDIETSADGTAWMTAANSGDLVWHSNDKTIESKDFTFTSVENVKHLRIKINSANLDWKHFAINELEVFDGASSILP</sequence>
<feature type="signal peptide" evidence="3">
    <location>
        <begin position="1"/>
        <end position="31"/>
    </location>
</feature>
<dbReference type="Proteomes" id="UP000199158">
    <property type="component" value="Unassembled WGS sequence"/>
</dbReference>
<dbReference type="InterPro" id="IPR000757">
    <property type="entry name" value="Beta-glucanase-like"/>
</dbReference>
<organism evidence="5 6">
    <name type="scientific">Hydrogenoanaerobacterium saccharovorans</name>
    <dbReference type="NCBI Taxonomy" id="474960"/>
    <lineage>
        <taxon>Bacteria</taxon>
        <taxon>Bacillati</taxon>
        <taxon>Bacillota</taxon>
        <taxon>Clostridia</taxon>
        <taxon>Eubacteriales</taxon>
        <taxon>Oscillospiraceae</taxon>
        <taxon>Hydrogenoanaerobacterium</taxon>
    </lineage>
</organism>
<reference evidence="5 6" key="1">
    <citation type="submission" date="2016-10" db="EMBL/GenBank/DDBJ databases">
        <authorList>
            <person name="de Groot N.N."/>
        </authorList>
    </citation>
    <scope>NUCLEOTIDE SEQUENCE [LARGE SCALE GENOMIC DNA]</scope>
    <source>
        <strain evidence="5 6">CGMCC 1.5070</strain>
    </source>
</reference>
<feature type="chain" id="PRO_5011737725" evidence="3">
    <location>
        <begin position="32"/>
        <end position="594"/>
    </location>
</feature>
<dbReference type="InterPro" id="IPR008979">
    <property type="entry name" value="Galactose-bd-like_sf"/>
</dbReference>
<dbReference type="Pfam" id="PF00754">
    <property type="entry name" value="F5_F8_type_C"/>
    <property type="match status" value="1"/>
</dbReference>
<dbReference type="RefSeq" id="WP_092753373.1">
    <property type="nucleotide sequence ID" value="NZ_FOCG01000001.1"/>
</dbReference>
<keyword evidence="2" id="KW-0326">Glycosidase</keyword>
<dbReference type="OrthoDB" id="9809583at2"/>
<feature type="domain" description="GH16" evidence="4">
    <location>
        <begin position="32"/>
        <end position="292"/>
    </location>
</feature>
<dbReference type="InterPro" id="IPR050546">
    <property type="entry name" value="Glycosyl_Hydrlase_16"/>
</dbReference>
<dbReference type="InterPro" id="IPR000421">
    <property type="entry name" value="FA58C"/>
</dbReference>
<dbReference type="InterPro" id="IPR013320">
    <property type="entry name" value="ConA-like_dom_sf"/>
</dbReference>
<dbReference type="GO" id="GO:0004553">
    <property type="term" value="F:hydrolase activity, hydrolyzing O-glycosyl compounds"/>
    <property type="evidence" value="ECO:0007669"/>
    <property type="project" value="InterPro"/>
</dbReference>
<dbReference type="Gene3D" id="2.60.120.200">
    <property type="match status" value="1"/>
</dbReference>
<dbReference type="Pfam" id="PF00722">
    <property type="entry name" value="Glyco_hydro_16"/>
    <property type="match status" value="1"/>
</dbReference>
<evidence type="ECO:0000313" key="5">
    <source>
        <dbReference type="EMBL" id="SEM75418.1"/>
    </source>
</evidence>
<dbReference type="GO" id="GO:0005975">
    <property type="term" value="P:carbohydrate metabolic process"/>
    <property type="evidence" value="ECO:0007669"/>
    <property type="project" value="InterPro"/>
</dbReference>
<evidence type="ECO:0000256" key="2">
    <source>
        <dbReference type="ARBA" id="ARBA00023295"/>
    </source>
</evidence>
<dbReference type="SUPFAM" id="SSF49899">
    <property type="entry name" value="Concanavalin A-like lectins/glucanases"/>
    <property type="match status" value="1"/>
</dbReference>
<protein>
    <submittedName>
        <fullName evidence="5">Glycosyl hydrolases family 16</fullName>
    </submittedName>
</protein>
<proteinExistence type="inferred from homology"/>
<evidence type="ECO:0000256" key="1">
    <source>
        <dbReference type="ARBA" id="ARBA00006865"/>
    </source>
</evidence>
<comment type="similarity">
    <text evidence="1">Belongs to the glycosyl hydrolase 16 family.</text>
</comment>
<dbReference type="PROSITE" id="PS51762">
    <property type="entry name" value="GH16_2"/>
    <property type="match status" value="1"/>
</dbReference>
<keyword evidence="3" id="KW-0732">Signal</keyword>
<accession>A0A1H8B045</accession>
<dbReference type="CDD" id="cd00413">
    <property type="entry name" value="Glyco_hydrolase_16"/>
    <property type="match status" value="1"/>
</dbReference>
<dbReference type="STRING" id="474960.SAMN05216180_1600"/>
<evidence type="ECO:0000259" key="4">
    <source>
        <dbReference type="PROSITE" id="PS51762"/>
    </source>
</evidence>
<keyword evidence="5" id="KW-0378">Hydrolase</keyword>
<dbReference type="Gene3D" id="2.60.120.260">
    <property type="entry name" value="Galactose-binding domain-like"/>
    <property type="match status" value="2"/>
</dbReference>
<dbReference type="PANTHER" id="PTHR10963:SF55">
    <property type="entry name" value="GLYCOSIDE HYDROLASE FAMILY 16 PROTEIN"/>
    <property type="match status" value="1"/>
</dbReference>
<dbReference type="SUPFAM" id="SSF49785">
    <property type="entry name" value="Galactose-binding domain-like"/>
    <property type="match status" value="2"/>
</dbReference>
<gene>
    <name evidence="5" type="ORF">SAMN05216180_1600</name>
</gene>